<sequence>MSYVKASTVVSVYDSAYTGNYCAVAAVALAAYAWVGSLGDEMTLIWRSTRKRTCATMVYALTRYATLAAYIVSIVPLVELPLPVRDIKSPSSSLSDSSSCPRGTPGLPIKVILWSHPANLLSCEAVLWLQIVFTAASNVAAAAFSTLRIYALSKSSKSLSTITFILLIAPCIVDTVFSSKWIEIEEWPTSRICAIVGDLLVAGATWLHAYRATHAHKLAFGPSLGQVMMYEGSVYFVVLASLNLMRIVFSGLAMDNVFSAASDLPIFTDLLGSILISHFILALRKVHQDTNTPLSSLSFVKIEDHDASESLPDSVAPRSGPYYFAEEDGDV</sequence>
<dbReference type="AlphaFoldDB" id="A0A371D4K7"/>
<feature type="region of interest" description="Disordered" evidence="1">
    <location>
        <begin position="309"/>
        <end position="331"/>
    </location>
</feature>
<evidence type="ECO:0000259" key="3">
    <source>
        <dbReference type="Pfam" id="PF20151"/>
    </source>
</evidence>
<feature type="transmembrane region" description="Helical" evidence="2">
    <location>
        <begin position="264"/>
        <end position="283"/>
    </location>
</feature>
<feature type="transmembrane region" description="Helical" evidence="2">
    <location>
        <begin position="16"/>
        <end position="35"/>
    </location>
</feature>
<dbReference type="OrthoDB" id="2802907at2759"/>
<keyword evidence="2" id="KW-0472">Membrane</keyword>
<keyword evidence="2" id="KW-1133">Transmembrane helix</keyword>
<reference evidence="4 5" key="1">
    <citation type="journal article" date="2018" name="Biotechnol. Biofuels">
        <title>Integrative visual omics of the white-rot fungus Polyporus brumalis exposes the biotechnological potential of its oxidative enzymes for delignifying raw plant biomass.</title>
        <authorList>
            <person name="Miyauchi S."/>
            <person name="Rancon A."/>
            <person name="Drula E."/>
            <person name="Hage H."/>
            <person name="Chaduli D."/>
            <person name="Favel A."/>
            <person name="Grisel S."/>
            <person name="Henrissat B."/>
            <person name="Herpoel-Gimbert I."/>
            <person name="Ruiz-Duenas F.J."/>
            <person name="Chevret D."/>
            <person name="Hainaut M."/>
            <person name="Lin J."/>
            <person name="Wang M."/>
            <person name="Pangilinan J."/>
            <person name="Lipzen A."/>
            <person name="Lesage-Meessen L."/>
            <person name="Navarro D."/>
            <person name="Riley R."/>
            <person name="Grigoriev I.V."/>
            <person name="Zhou S."/>
            <person name="Raouche S."/>
            <person name="Rosso M.N."/>
        </authorList>
    </citation>
    <scope>NUCLEOTIDE SEQUENCE [LARGE SCALE GENOMIC DNA]</scope>
    <source>
        <strain evidence="4 5">BRFM 1820</strain>
    </source>
</reference>
<dbReference type="Proteomes" id="UP000256964">
    <property type="component" value="Unassembled WGS sequence"/>
</dbReference>
<feature type="transmembrane region" description="Helical" evidence="2">
    <location>
        <begin position="159"/>
        <end position="177"/>
    </location>
</feature>
<evidence type="ECO:0000313" key="4">
    <source>
        <dbReference type="EMBL" id="RDX47487.1"/>
    </source>
</evidence>
<feature type="transmembrane region" description="Helical" evidence="2">
    <location>
        <begin position="232"/>
        <end position="252"/>
    </location>
</feature>
<evidence type="ECO:0000313" key="5">
    <source>
        <dbReference type="Proteomes" id="UP000256964"/>
    </source>
</evidence>
<organism evidence="4 5">
    <name type="scientific">Lentinus brumalis</name>
    <dbReference type="NCBI Taxonomy" id="2498619"/>
    <lineage>
        <taxon>Eukaryota</taxon>
        <taxon>Fungi</taxon>
        <taxon>Dikarya</taxon>
        <taxon>Basidiomycota</taxon>
        <taxon>Agaricomycotina</taxon>
        <taxon>Agaricomycetes</taxon>
        <taxon>Polyporales</taxon>
        <taxon>Polyporaceae</taxon>
        <taxon>Lentinus</taxon>
    </lineage>
</organism>
<keyword evidence="2" id="KW-0812">Transmembrane</keyword>
<keyword evidence="5" id="KW-1185">Reference proteome</keyword>
<evidence type="ECO:0000256" key="2">
    <source>
        <dbReference type="SAM" id="Phobius"/>
    </source>
</evidence>
<dbReference type="InterPro" id="IPR045340">
    <property type="entry name" value="DUF6533"/>
</dbReference>
<dbReference type="Pfam" id="PF20151">
    <property type="entry name" value="DUF6533"/>
    <property type="match status" value="1"/>
</dbReference>
<feature type="transmembrane region" description="Helical" evidence="2">
    <location>
        <begin position="125"/>
        <end position="147"/>
    </location>
</feature>
<accession>A0A371D4K7</accession>
<proteinExistence type="predicted"/>
<evidence type="ECO:0000256" key="1">
    <source>
        <dbReference type="SAM" id="MobiDB-lite"/>
    </source>
</evidence>
<protein>
    <recommendedName>
        <fullName evidence="3">DUF6533 domain-containing protein</fullName>
    </recommendedName>
</protein>
<feature type="transmembrane region" description="Helical" evidence="2">
    <location>
        <begin position="56"/>
        <end position="78"/>
    </location>
</feature>
<name>A0A371D4K7_9APHY</name>
<feature type="transmembrane region" description="Helical" evidence="2">
    <location>
        <begin position="189"/>
        <end position="211"/>
    </location>
</feature>
<dbReference type="EMBL" id="KZ857418">
    <property type="protein sequence ID" value="RDX47487.1"/>
    <property type="molecule type" value="Genomic_DNA"/>
</dbReference>
<feature type="domain" description="DUF6533" evidence="3">
    <location>
        <begin position="21"/>
        <end position="68"/>
    </location>
</feature>
<gene>
    <name evidence="4" type="ORF">OH76DRAFT_767313</name>
</gene>